<keyword evidence="14" id="KW-1185">Reference proteome</keyword>
<evidence type="ECO:0000313" key="13">
    <source>
        <dbReference type="EMBL" id="SJZ66082.1"/>
    </source>
</evidence>
<keyword evidence="8" id="KW-0862">Zinc</keyword>
<dbReference type="Pfam" id="PF12169">
    <property type="entry name" value="DNA_pol3_gamma3"/>
    <property type="match status" value="1"/>
</dbReference>
<evidence type="ECO:0000256" key="4">
    <source>
        <dbReference type="ARBA" id="ARBA00022695"/>
    </source>
</evidence>
<keyword evidence="5" id="KW-0235">DNA replication</keyword>
<dbReference type="SUPFAM" id="SSF48019">
    <property type="entry name" value="post-AAA+ oligomerization domain-like"/>
    <property type="match status" value="1"/>
</dbReference>
<dbReference type="CDD" id="cd18137">
    <property type="entry name" value="HLD_clamp_pol_III_gamma_tau"/>
    <property type="match status" value="1"/>
</dbReference>
<dbReference type="InterPro" id="IPR003593">
    <property type="entry name" value="AAA+_ATPase"/>
</dbReference>
<keyword evidence="6" id="KW-0479">Metal-binding</keyword>
<dbReference type="Pfam" id="PF22608">
    <property type="entry name" value="DNAX_ATPase_lid"/>
    <property type="match status" value="1"/>
</dbReference>
<keyword evidence="7" id="KW-0547">Nucleotide-binding</keyword>
<dbReference type="Gene3D" id="1.20.272.10">
    <property type="match status" value="1"/>
</dbReference>
<evidence type="ECO:0000256" key="11">
    <source>
        <dbReference type="ARBA" id="ARBA00049244"/>
    </source>
</evidence>
<evidence type="ECO:0000256" key="6">
    <source>
        <dbReference type="ARBA" id="ARBA00022723"/>
    </source>
</evidence>
<dbReference type="Gene3D" id="1.10.8.60">
    <property type="match status" value="1"/>
</dbReference>
<dbReference type="RefSeq" id="WP_078664703.1">
    <property type="nucleotide sequence ID" value="NZ_FUXM01000004.1"/>
</dbReference>
<dbReference type="InterPro" id="IPR022754">
    <property type="entry name" value="DNA_pol_III_gamma-3"/>
</dbReference>
<dbReference type="GO" id="GO:0046872">
    <property type="term" value="F:metal ion binding"/>
    <property type="evidence" value="ECO:0007669"/>
    <property type="project" value="UniProtKB-KW"/>
</dbReference>
<dbReference type="FunFam" id="3.40.50.300:FF:000014">
    <property type="entry name" value="DNA polymerase III subunit gamma/tau"/>
    <property type="match status" value="1"/>
</dbReference>
<evidence type="ECO:0000256" key="5">
    <source>
        <dbReference type="ARBA" id="ARBA00022705"/>
    </source>
</evidence>
<dbReference type="GO" id="GO:0005524">
    <property type="term" value="F:ATP binding"/>
    <property type="evidence" value="ECO:0007669"/>
    <property type="project" value="UniProtKB-KW"/>
</dbReference>
<dbReference type="SUPFAM" id="SSF52540">
    <property type="entry name" value="P-loop containing nucleoside triphosphate hydrolases"/>
    <property type="match status" value="1"/>
</dbReference>
<proteinExistence type="inferred from homology"/>
<dbReference type="InterPro" id="IPR008921">
    <property type="entry name" value="DNA_pol3_clamp-load_cplx_C"/>
</dbReference>
<dbReference type="GO" id="GO:0006261">
    <property type="term" value="P:DNA-templated DNA replication"/>
    <property type="evidence" value="ECO:0007669"/>
    <property type="project" value="TreeGrafter"/>
</dbReference>
<sequence length="546" mass="60836">MAYLALYREWRPKTFAETVGQEHVSRTLQNALRTGRIAHAYLFCGPRGTGKTTTAKLLAKALNCRTGHGRPVPEPCNECENCQRINQGNSMDVLEIDAASNRGIDEIRELREKVKFAPTEGYYKVYIIDEVHMLTNEAFNALLKTLEEPPGQVVFILATTEPHKIPLTILSRCQRFDFKRIPLEDIMARLQEVAAGEGIKVTEEALLLIARAAEGGMRDALSLLDQARAMAGEQVEGDHIRAILGAVSGEKIARLLDQLIRRDLAGALQLVGELVEQGKDLRQFVRDLLEYLRDLLVIRVARDVDQVLRTSPQYWERLKAQAEALSPARVQQMINILTETEQGMRWSQQPRLLLELALIKGLSQEGSEVENNLQQQVAQLQAELERLKAAGPVTAGPAPRTTPVARPVTRGKKVELAASDPVLMKQVQEEWPRVLELLRKRMQVRAFVVEGEPLHCDGQTLSLVFPDGKSFHRDRLLQGTNLEILEAAVQKVLGRPLRVQALLTSEIAGSSNAAVEEENKPDLAPEELVKTVQETFGAAVPVEIKD</sequence>
<dbReference type="InterPro" id="IPR027417">
    <property type="entry name" value="P-loop_NTPase"/>
</dbReference>
<dbReference type="FunFam" id="1.10.8.60:FF:000013">
    <property type="entry name" value="DNA polymerase III subunit gamma/tau"/>
    <property type="match status" value="1"/>
</dbReference>
<dbReference type="CDD" id="cd00009">
    <property type="entry name" value="AAA"/>
    <property type="match status" value="1"/>
</dbReference>
<dbReference type="AlphaFoldDB" id="A0A1T4MGK7"/>
<accession>A0A1T4MGK7</accession>
<dbReference type="InterPro" id="IPR012763">
    <property type="entry name" value="DNA_pol_III_sug/sutau_N"/>
</dbReference>
<evidence type="ECO:0000256" key="9">
    <source>
        <dbReference type="ARBA" id="ARBA00022840"/>
    </source>
</evidence>
<evidence type="ECO:0000256" key="10">
    <source>
        <dbReference type="ARBA" id="ARBA00022932"/>
    </source>
</evidence>
<evidence type="ECO:0000313" key="14">
    <source>
        <dbReference type="Proteomes" id="UP000189933"/>
    </source>
</evidence>
<evidence type="ECO:0000256" key="1">
    <source>
        <dbReference type="ARBA" id="ARBA00006360"/>
    </source>
</evidence>
<comment type="catalytic activity">
    <reaction evidence="11">
        <text>DNA(n) + a 2'-deoxyribonucleoside 5'-triphosphate = DNA(n+1) + diphosphate</text>
        <dbReference type="Rhea" id="RHEA:22508"/>
        <dbReference type="Rhea" id="RHEA-COMP:17339"/>
        <dbReference type="Rhea" id="RHEA-COMP:17340"/>
        <dbReference type="ChEBI" id="CHEBI:33019"/>
        <dbReference type="ChEBI" id="CHEBI:61560"/>
        <dbReference type="ChEBI" id="CHEBI:173112"/>
        <dbReference type="EC" id="2.7.7.7"/>
    </reaction>
</comment>
<name>A0A1T4MGK7_9FIRM</name>
<keyword evidence="9" id="KW-0067">ATP-binding</keyword>
<organism evidence="13 14">
    <name type="scientific">Carboxydocella sporoproducens DSM 16521</name>
    <dbReference type="NCBI Taxonomy" id="1121270"/>
    <lineage>
        <taxon>Bacteria</taxon>
        <taxon>Bacillati</taxon>
        <taxon>Bacillota</taxon>
        <taxon>Clostridia</taxon>
        <taxon>Eubacteriales</taxon>
        <taxon>Clostridiales Family XVI. Incertae Sedis</taxon>
        <taxon>Carboxydocella</taxon>
    </lineage>
</organism>
<evidence type="ECO:0000256" key="8">
    <source>
        <dbReference type="ARBA" id="ARBA00022833"/>
    </source>
</evidence>
<dbReference type="SMART" id="SM00382">
    <property type="entry name" value="AAA"/>
    <property type="match status" value="1"/>
</dbReference>
<dbReference type="Pfam" id="PF13177">
    <property type="entry name" value="DNA_pol3_delta2"/>
    <property type="match status" value="1"/>
</dbReference>
<dbReference type="NCBIfam" id="NF004046">
    <property type="entry name" value="PRK05563.1"/>
    <property type="match status" value="1"/>
</dbReference>
<dbReference type="Gene3D" id="3.40.50.300">
    <property type="entry name" value="P-loop containing nucleotide triphosphate hydrolases"/>
    <property type="match status" value="1"/>
</dbReference>
<evidence type="ECO:0000256" key="2">
    <source>
        <dbReference type="ARBA" id="ARBA00012417"/>
    </source>
</evidence>
<dbReference type="OrthoDB" id="9810148at2"/>
<dbReference type="EC" id="2.7.7.7" evidence="2"/>
<dbReference type="Proteomes" id="UP000189933">
    <property type="component" value="Unassembled WGS sequence"/>
</dbReference>
<dbReference type="NCBIfam" id="TIGR02397">
    <property type="entry name" value="dnaX_nterm"/>
    <property type="match status" value="1"/>
</dbReference>
<evidence type="ECO:0000259" key="12">
    <source>
        <dbReference type="SMART" id="SM00382"/>
    </source>
</evidence>
<evidence type="ECO:0000256" key="3">
    <source>
        <dbReference type="ARBA" id="ARBA00022679"/>
    </source>
</evidence>
<dbReference type="GO" id="GO:0009360">
    <property type="term" value="C:DNA polymerase III complex"/>
    <property type="evidence" value="ECO:0007669"/>
    <property type="project" value="InterPro"/>
</dbReference>
<dbReference type="InterPro" id="IPR048448">
    <property type="entry name" value="DnaX-like_C"/>
</dbReference>
<dbReference type="GO" id="GO:0003887">
    <property type="term" value="F:DNA-directed DNA polymerase activity"/>
    <property type="evidence" value="ECO:0007669"/>
    <property type="project" value="UniProtKB-KW"/>
</dbReference>
<dbReference type="EMBL" id="FUXM01000004">
    <property type="protein sequence ID" value="SJZ66082.1"/>
    <property type="molecule type" value="Genomic_DNA"/>
</dbReference>
<dbReference type="PANTHER" id="PTHR11669:SF0">
    <property type="entry name" value="PROTEIN STICHEL-LIKE 2"/>
    <property type="match status" value="1"/>
</dbReference>
<dbReference type="GO" id="GO:0003677">
    <property type="term" value="F:DNA binding"/>
    <property type="evidence" value="ECO:0007669"/>
    <property type="project" value="InterPro"/>
</dbReference>
<reference evidence="14" key="1">
    <citation type="submission" date="2017-02" db="EMBL/GenBank/DDBJ databases">
        <authorList>
            <person name="Varghese N."/>
            <person name="Submissions S."/>
        </authorList>
    </citation>
    <scope>NUCLEOTIDE SEQUENCE [LARGE SCALE GENOMIC DNA]</scope>
    <source>
        <strain evidence="14">DSM 16521</strain>
    </source>
</reference>
<dbReference type="PANTHER" id="PTHR11669">
    <property type="entry name" value="REPLICATION FACTOR C / DNA POLYMERASE III GAMMA-TAU SUBUNIT"/>
    <property type="match status" value="1"/>
</dbReference>
<comment type="similarity">
    <text evidence="1">Belongs to the DnaX/STICHEL family.</text>
</comment>
<keyword evidence="3" id="KW-0808">Transferase</keyword>
<evidence type="ECO:0000256" key="7">
    <source>
        <dbReference type="ARBA" id="ARBA00022741"/>
    </source>
</evidence>
<protein>
    <recommendedName>
        <fullName evidence="2">DNA-directed DNA polymerase</fullName>
        <ecNumber evidence="2">2.7.7.7</ecNumber>
    </recommendedName>
</protein>
<keyword evidence="4" id="KW-0548">Nucleotidyltransferase</keyword>
<dbReference type="InterPro" id="IPR045085">
    <property type="entry name" value="HLD_clamp_pol_III_gamma_tau"/>
</dbReference>
<dbReference type="InterPro" id="IPR050238">
    <property type="entry name" value="DNA_Rep/Repair_Clamp_Loader"/>
</dbReference>
<dbReference type="Pfam" id="PF20964">
    <property type="entry name" value="DnaX_C"/>
    <property type="match status" value="1"/>
</dbReference>
<gene>
    <name evidence="13" type="ORF">SAMN02745885_00569</name>
</gene>
<feature type="domain" description="AAA+ ATPase" evidence="12">
    <location>
        <begin position="37"/>
        <end position="182"/>
    </location>
</feature>
<keyword evidence="10" id="KW-0239">DNA-directed DNA polymerase</keyword>